<organism evidence="3 4">
    <name type="scientific">Liquorilactobacillus oeni DSM 19972</name>
    <dbReference type="NCBI Taxonomy" id="1423777"/>
    <lineage>
        <taxon>Bacteria</taxon>
        <taxon>Bacillati</taxon>
        <taxon>Bacillota</taxon>
        <taxon>Bacilli</taxon>
        <taxon>Lactobacillales</taxon>
        <taxon>Lactobacillaceae</taxon>
        <taxon>Liquorilactobacillus</taxon>
    </lineage>
</organism>
<dbReference type="Pfam" id="PF02541">
    <property type="entry name" value="Ppx-GppA"/>
    <property type="match status" value="1"/>
</dbReference>
<dbReference type="Gene3D" id="3.30.420.40">
    <property type="match status" value="1"/>
</dbReference>
<accession>A0A0R1MQR3</accession>
<dbReference type="GO" id="GO:0006357">
    <property type="term" value="P:regulation of transcription by RNA polymerase II"/>
    <property type="evidence" value="ECO:0007669"/>
    <property type="project" value="TreeGrafter"/>
</dbReference>
<dbReference type="InterPro" id="IPR043129">
    <property type="entry name" value="ATPase_NBD"/>
</dbReference>
<comment type="similarity">
    <text evidence="1">Belongs to the GppA/Ppx family.</text>
</comment>
<dbReference type="Proteomes" id="UP000051686">
    <property type="component" value="Unassembled WGS sequence"/>
</dbReference>
<feature type="domain" description="Ppx/GppA phosphatase N-terminal" evidence="2">
    <location>
        <begin position="23"/>
        <end position="305"/>
    </location>
</feature>
<reference evidence="3 4" key="1">
    <citation type="journal article" date="2015" name="Genome Announc.">
        <title>Expanding the biotechnology potential of lactobacilli through comparative genomics of 213 strains and associated genera.</title>
        <authorList>
            <person name="Sun Z."/>
            <person name="Harris H.M."/>
            <person name="McCann A."/>
            <person name="Guo C."/>
            <person name="Argimon S."/>
            <person name="Zhang W."/>
            <person name="Yang X."/>
            <person name="Jeffery I.B."/>
            <person name="Cooney J.C."/>
            <person name="Kagawa T.F."/>
            <person name="Liu W."/>
            <person name="Song Y."/>
            <person name="Salvetti E."/>
            <person name="Wrobel A."/>
            <person name="Rasinkangas P."/>
            <person name="Parkhill J."/>
            <person name="Rea M.C."/>
            <person name="O'Sullivan O."/>
            <person name="Ritari J."/>
            <person name="Douillard F.P."/>
            <person name="Paul Ross R."/>
            <person name="Yang R."/>
            <person name="Briner A.E."/>
            <person name="Felis G.E."/>
            <person name="de Vos W.M."/>
            <person name="Barrangou R."/>
            <person name="Klaenhammer T.R."/>
            <person name="Caufield P.W."/>
            <person name="Cui Y."/>
            <person name="Zhang H."/>
            <person name="O'Toole P.W."/>
        </authorList>
    </citation>
    <scope>NUCLEOTIDE SEQUENCE [LARGE SCALE GENOMIC DNA]</scope>
    <source>
        <strain evidence="3 4">DSM 19972</strain>
    </source>
</reference>
<evidence type="ECO:0000256" key="1">
    <source>
        <dbReference type="ARBA" id="ARBA00007125"/>
    </source>
</evidence>
<dbReference type="PANTHER" id="PTHR30005:SF0">
    <property type="entry name" value="RETROGRADE REGULATION PROTEIN 2"/>
    <property type="match status" value="1"/>
</dbReference>
<name>A0A0R1MQR3_9LACO</name>
<dbReference type="AlphaFoldDB" id="A0A0R1MQR3"/>
<dbReference type="Gene3D" id="3.30.420.150">
    <property type="entry name" value="Exopolyphosphatase. Domain 2"/>
    <property type="match status" value="1"/>
</dbReference>
<keyword evidence="4" id="KW-1185">Reference proteome</keyword>
<protein>
    <submittedName>
        <fullName evidence="3">Exopolyphosphatase</fullName>
    </submittedName>
</protein>
<dbReference type="PANTHER" id="PTHR30005">
    <property type="entry name" value="EXOPOLYPHOSPHATASE"/>
    <property type="match status" value="1"/>
</dbReference>
<proteinExistence type="inferred from homology"/>
<comment type="caution">
    <text evidence="3">The sequence shown here is derived from an EMBL/GenBank/DDBJ whole genome shotgun (WGS) entry which is preliminary data.</text>
</comment>
<dbReference type="SUPFAM" id="SSF53067">
    <property type="entry name" value="Actin-like ATPase domain"/>
    <property type="match status" value="2"/>
</dbReference>
<dbReference type="CDD" id="cd24052">
    <property type="entry name" value="ASKHA_NBD_HpPPX-GppA-like"/>
    <property type="match status" value="1"/>
</dbReference>
<sequence length="310" mass="34944">MVLDFGSNSVRLSINQVSLNNGKAVFKEIKRLKETTRLAQGMGDGKKKRLKDEAIERTLSAVEYFKKIYEDYPEQRVYAIATAAVREAENKQTFIEKIRRITGCSIKVLSGETEAYYDYLGAANSLPVRDFLITDMGGGSCELILVRSGEIKERVSLPYGAVSLTERFCRNGQLNASQLFEFQNFIIGKFHTLSWLKKAAQLPLVLMGGCNRTVARIQRVRDGYSQIDDIHGYKVSVADFFNIYDAFLQKNIAQREQIAGMEQARADIILGGMTPVVILLQQLYSTNVIFSESGAREGFIYELLQENKKT</sequence>
<gene>
    <name evidence="3" type="ORF">FD46_GL000183</name>
</gene>
<evidence type="ECO:0000313" key="4">
    <source>
        <dbReference type="Proteomes" id="UP000051686"/>
    </source>
</evidence>
<evidence type="ECO:0000259" key="2">
    <source>
        <dbReference type="Pfam" id="PF02541"/>
    </source>
</evidence>
<dbReference type="EMBL" id="AZEH01000014">
    <property type="protein sequence ID" value="KRL06184.1"/>
    <property type="molecule type" value="Genomic_DNA"/>
</dbReference>
<dbReference type="PATRIC" id="fig|1423777.3.peg.193"/>
<dbReference type="InterPro" id="IPR050273">
    <property type="entry name" value="GppA/Ppx_hydrolase"/>
</dbReference>
<evidence type="ECO:0000313" key="3">
    <source>
        <dbReference type="EMBL" id="KRL06184.1"/>
    </source>
</evidence>
<dbReference type="InterPro" id="IPR003695">
    <property type="entry name" value="Ppx_GppA_N"/>
</dbReference>
<dbReference type="STRING" id="1423777.FD46_GL000183"/>